<organism evidence="1 3">
    <name type="scientific">Araneus ventricosus</name>
    <name type="common">Orbweaver spider</name>
    <name type="synonym">Epeira ventricosa</name>
    <dbReference type="NCBI Taxonomy" id="182803"/>
    <lineage>
        <taxon>Eukaryota</taxon>
        <taxon>Metazoa</taxon>
        <taxon>Ecdysozoa</taxon>
        <taxon>Arthropoda</taxon>
        <taxon>Chelicerata</taxon>
        <taxon>Arachnida</taxon>
        <taxon>Araneae</taxon>
        <taxon>Araneomorphae</taxon>
        <taxon>Entelegynae</taxon>
        <taxon>Araneoidea</taxon>
        <taxon>Araneidae</taxon>
        <taxon>Araneus</taxon>
    </lineage>
</organism>
<dbReference type="EMBL" id="BGPR01088271">
    <property type="protein sequence ID" value="GBM10597.1"/>
    <property type="molecule type" value="Genomic_DNA"/>
</dbReference>
<dbReference type="EMBL" id="BGPR01088289">
    <property type="protein sequence ID" value="GBM10659.1"/>
    <property type="molecule type" value="Genomic_DNA"/>
</dbReference>
<keyword evidence="3" id="KW-1185">Reference proteome</keyword>
<evidence type="ECO:0000313" key="3">
    <source>
        <dbReference type="Proteomes" id="UP000499080"/>
    </source>
</evidence>
<evidence type="ECO:0000313" key="1">
    <source>
        <dbReference type="EMBL" id="GBM10597.1"/>
    </source>
</evidence>
<sequence length="121" mass="13964">MNTDCNTAKEQFDSNTVHVLINERTSHRLLQIFRRPPPAKLLRRIHEKIKRMNMAHEINFGAKKAGDFVKIFLHSTDDHCKFIKNLNGQNQQHYAISDGAVKPIKAVIKCLLRTVMISEDN</sequence>
<protein>
    <submittedName>
        <fullName evidence="1">Uncharacterized protein</fullName>
    </submittedName>
</protein>
<proteinExistence type="predicted"/>
<name>A0A4Y2D3B4_ARAVE</name>
<dbReference type="Proteomes" id="UP000499080">
    <property type="component" value="Unassembled WGS sequence"/>
</dbReference>
<dbReference type="AlphaFoldDB" id="A0A4Y2D3B4"/>
<comment type="caution">
    <text evidence="1">The sequence shown here is derived from an EMBL/GenBank/DDBJ whole genome shotgun (WGS) entry which is preliminary data.</text>
</comment>
<accession>A0A4Y2D3B4</accession>
<reference evidence="1 3" key="1">
    <citation type="journal article" date="2019" name="Sci. Rep.">
        <title>Orb-weaving spider Araneus ventricosus genome elucidates the spidroin gene catalogue.</title>
        <authorList>
            <person name="Kono N."/>
            <person name="Nakamura H."/>
            <person name="Ohtoshi R."/>
            <person name="Moran D.A.P."/>
            <person name="Shinohara A."/>
            <person name="Yoshida Y."/>
            <person name="Fujiwara M."/>
            <person name="Mori M."/>
            <person name="Tomita M."/>
            <person name="Arakawa K."/>
        </authorList>
    </citation>
    <scope>NUCLEOTIDE SEQUENCE [LARGE SCALE GENOMIC DNA]</scope>
</reference>
<evidence type="ECO:0000313" key="2">
    <source>
        <dbReference type="EMBL" id="GBM10659.1"/>
    </source>
</evidence>
<gene>
    <name evidence="1" type="ORF">AVEN_101721_1</name>
    <name evidence="2" type="ORF">AVEN_242758_1</name>
</gene>